<dbReference type="Proteomes" id="UP000769157">
    <property type="component" value="Unassembled WGS sequence"/>
</dbReference>
<reference evidence="1" key="1">
    <citation type="journal article" date="2021" name="Open Biol.">
        <title>Shared evolutionary footprints suggest mitochondrial oxidative damage underlies multiple complex I losses in fungi.</title>
        <authorList>
            <person name="Schikora-Tamarit M.A."/>
            <person name="Marcet-Houben M."/>
            <person name="Nosek J."/>
            <person name="Gabaldon T."/>
        </authorList>
    </citation>
    <scope>NUCLEOTIDE SEQUENCE</scope>
    <source>
        <strain evidence="1">CBS6075</strain>
    </source>
</reference>
<evidence type="ECO:0000313" key="2">
    <source>
        <dbReference type="Proteomes" id="UP000769157"/>
    </source>
</evidence>
<dbReference type="RefSeq" id="XP_046061316.1">
    <property type="nucleotide sequence ID" value="XM_046205365.1"/>
</dbReference>
<sequence length="801" mass="93510">MFQGLEVMDAERRSKVQKYYHFIQSSVKRLQFVTEETEGQEIKEIISELLLVVPKYGINLDQFNILLDIVLDTTNSKRFTNATKSRMVKLWACYDLFDFDIFLKIIGSFRLSTFSNEGKTLHQKVQSSLSKWLVSNFANFELDKNYLRVLPFLFNMLPIGYIRADICTIITYLLQKSSEIDEHYNFKYFLNISKLGFLVDLYHKDKDVISLVLVIHSYLEADDNLPAFDTYRYKLSEIIENEKVTKHPFRYDIKAFTSLLELKTQHFQFILGATSLAQLLQRDQFHTYYSNMQSLGQMIDFLNDQYANSGSGSRHKRRKLDDITFDYSTIDILGPGAKTTCYTIETYVKNLDTVRIPQQIGVLLYQLDEFSNHKEQSQLAAFATPNQHPGFGTKIPLYNALLQVDNRQLNSWIELILKDDEQTLKSEYEPMFNGLLQLCRHSLTLISVIERLITKDLTLSNDNLEIVKFYEFFSYLNYHPWSEFKQTYERIGVLFRDPEAFSRVVESLGNLIDNWQLKLIDAEDYEFWKTVNNLLENIIWDFSRLYCGQPESHLECKLAFVQFLSLMYRIEHRHLKLSVLVLPPAVLYDLYFSTNAILVDAMCYHVTFCKTYYANYLSTQPDHGPINSDLSHTTLSMLKNLHNSYVMDLCNILWRDKAFDKNEKSTAKGFMLPTEFSTKLLKQRYHNYDSSMSQSEDYDFDAMKRDFNVFYAPAYASLITNIIRRLEDKAGTEVRLAGPLNETEFGRLINGTGRWFDPELEYDYLRLDILDELAVDGLGGLRSLLHSSLKSLAIKLAERAR</sequence>
<name>A0A9P8P6D1_9ASCO</name>
<organism evidence="1 2">
    <name type="scientific">Ogataea philodendri</name>
    <dbReference type="NCBI Taxonomy" id="1378263"/>
    <lineage>
        <taxon>Eukaryota</taxon>
        <taxon>Fungi</taxon>
        <taxon>Dikarya</taxon>
        <taxon>Ascomycota</taxon>
        <taxon>Saccharomycotina</taxon>
        <taxon>Pichiomycetes</taxon>
        <taxon>Pichiales</taxon>
        <taxon>Pichiaceae</taxon>
        <taxon>Ogataea</taxon>
    </lineage>
</organism>
<accession>A0A9P8P6D1</accession>
<proteinExistence type="predicted"/>
<gene>
    <name evidence="1" type="ORF">OGAPHI_004301</name>
</gene>
<keyword evidence="2" id="KW-1185">Reference proteome</keyword>
<dbReference type="GeneID" id="70236266"/>
<dbReference type="EMBL" id="JAEUBE010000295">
    <property type="protein sequence ID" value="KAH3666112.1"/>
    <property type="molecule type" value="Genomic_DNA"/>
</dbReference>
<protein>
    <submittedName>
        <fullName evidence="1">Uncharacterized protein</fullName>
    </submittedName>
</protein>
<evidence type="ECO:0000313" key="1">
    <source>
        <dbReference type="EMBL" id="KAH3666112.1"/>
    </source>
</evidence>
<dbReference type="AlphaFoldDB" id="A0A9P8P6D1"/>
<comment type="caution">
    <text evidence="1">The sequence shown here is derived from an EMBL/GenBank/DDBJ whole genome shotgun (WGS) entry which is preliminary data.</text>
</comment>
<dbReference type="OrthoDB" id="6347512at2759"/>
<reference evidence="1" key="2">
    <citation type="submission" date="2021-01" db="EMBL/GenBank/DDBJ databases">
        <authorList>
            <person name="Schikora-Tamarit M.A."/>
        </authorList>
    </citation>
    <scope>NUCLEOTIDE SEQUENCE</scope>
    <source>
        <strain evidence="1">CBS6075</strain>
    </source>
</reference>